<reference evidence="1" key="1">
    <citation type="journal article" date="2015" name="Nature">
        <title>Complex archaea that bridge the gap between prokaryotes and eukaryotes.</title>
        <authorList>
            <person name="Spang A."/>
            <person name="Saw J.H."/>
            <person name="Jorgensen S.L."/>
            <person name="Zaremba-Niedzwiedzka K."/>
            <person name="Martijn J."/>
            <person name="Lind A.E."/>
            <person name="van Eijk R."/>
            <person name="Schleper C."/>
            <person name="Guy L."/>
            <person name="Ettema T.J."/>
        </authorList>
    </citation>
    <scope>NUCLEOTIDE SEQUENCE</scope>
</reference>
<name>A0A0F9W4X7_9ZZZZ</name>
<sequence>MEAHLGVDKMSYSDAEIQEFRNKDLRISKLAITKSLIEKLPLEDIYEVNKVTDLTKKYIDYVYEERKETTKRGQTDCVIGSTEHKVNWEQIAGGLNLAIPNSQNIKMLNHLIDKYNKANKASANPKDILTHIINTFGQYPTKTESITKVLESLTGD</sequence>
<organism evidence="1">
    <name type="scientific">marine sediment metagenome</name>
    <dbReference type="NCBI Taxonomy" id="412755"/>
    <lineage>
        <taxon>unclassified sequences</taxon>
        <taxon>metagenomes</taxon>
        <taxon>ecological metagenomes</taxon>
    </lineage>
</organism>
<comment type="caution">
    <text evidence="1">The sequence shown here is derived from an EMBL/GenBank/DDBJ whole genome shotgun (WGS) entry which is preliminary data.</text>
</comment>
<dbReference type="EMBL" id="LAZR01000350">
    <property type="protein sequence ID" value="KKN73103.1"/>
    <property type="molecule type" value="Genomic_DNA"/>
</dbReference>
<protein>
    <submittedName>
        <fullName evidence="1">Uncharacterized protein</fullName>
    </submittedName>
</protein>
<proteinExistence type="predicted"/>
<gene>
    <name evidence="1" type="ORF">LCGC14_0404120</name>
</gene>
<dbReference type="AlphaFoldDB" id="A0A0F9W4X7"/>
<accession>A0A0F9W4X7</accession>
<evidence type="ECO:0000313" key="1">
    <source>
        <dbReference type="EMBL" id="KKN73103.1"/>
    </source>
</evidence>